<keyword evidence="4" id="KW-0493">Microtubule</keyword>
<comment type="subcellular location">
    <subcellularLocation>
        <location evidence="1">Cytoplasm</location>
        <location evidence="1">Cytoskeleton</location>
        <location evidence="1">Cilium axoneme</location>
    </subcellularLocation>
</comment>
<dbReference type="GO" id="GO:0045504">
    <property type="term" value="F:dynein heavy chain binding"/>
    <property type="evidence" value="ECO:0007669"/>
    <property type="project" value="TreeGrafter"/>
</dbReference>
<evidence type="ECO:0000256" key="7">
    <source>
        <dbReference type="ARBA" id="ARBA00023175"/>
    </source>
</evidence>
<dbReference type="InterPro" id="IPR025875">
    <property type="entry name" value="Leu-rich_rpt_4"/>
</dbReference>
<dbReference type="GO" id="GO:0043014">
    <property type="term" value="F:alpha-tubulin binding"/>
    <property type="evidence" value="ECO:0007669"/>
    <property type="project" value="TreeGrafter"/>
</dbReference>
<reference evidence="12 13" key="1">
    <citation type="submission" date="2020-02" db="EMBL/GenBank/DDBJ databases">
        <authorList>
            <person name="Ferguson B K."/>
        </authorList>
    </citation>
    <scope>NUCLEOTIDE SEQUENCE [LARGE SCALE GENOMIC DNA]</scope>
</reference>
<comment type="similarity">
    <text evidence="10">Belongs to the dynein light chain LC1-type family.</text>
</comment>
<keyword evidence="13" id="KW-1185">Reference proteome</keyword>
<dbReference type="GO" id="GO:0030286">
    <property type="term" value="C:dynein complex"/>
    <property type="evidence" value="ECO:0007669"/>
    <property type="project" value="UniProtKB-KW"/>
</dbReference>
<name>A0A6H5IQH1_9HYME</name>
<dbReference type="PANTHER" id="PTHR15454:SF73">
    <property type="entry name" value="DYNEIN AXONEMAL LIGHT CHAIN 1"/>
    <property type="match status" value="1"/>
</dbReference>
<dbReference type="PROSITE" id="PS51450">
    <property type="entry name" value="LRR"/>
    <property type="match status" value="3"/>
</dbReference>
<evidence type="ECO:0000256" key="5">
    <source>
        <dbReference type="ARBA" id="ARBA00022737"/>
    </source>
</evidence>
<gene>
    <name evidence="12" type="ORF">TBRA_LOCUS12291</name>
</gene>
<dbReference type="OrthoDB" id="266138at2759"/>
<dbReference type="EMBL" id="CADCXV010001037">
    <property type="protein sequence ID" value="CAB0040593.1"/>
    <property type="molecule type" value="Genomic_DNA"/>
</dbReference>
<dbReference type="InterPro" id="IPR001611">
    <property type="entry name" value="Leu-rich_rpt"/>
</dbReference>
<keyword evidence="5" id="KW-0677">Repeat</keyword>
<evidence type="ECO:0000256" key="6">
    <source>
        <dbReference type="ARBA" id="ARBA00023017"/>
    </source>
</evidence>
<keyword evidence="6" id="KW-0243">Dynein</keyword>
<dbReference type="Pfam" id="PF12799">
    <property type="entry name" value="LRR_4"/>
    <property type="match status" value="2"/>
</dbReference>
<evidence type="ECO:0000256" key="8">
    <source>
        <dbReference type="ARBA" id="ARBA00023212"/>
    </source>
</evidence>
<dbReference type="GO" id="GO:0005930">
    <property type="term" value="C:axoneme"/>
    <property type="evidence" value="ECO:0007669"/>
    <property type="project" value="UniProtKB-SubCell"/>
</dbReference>
<dbReference type="AlphaFoldDB" id="A0A6H5IQH1"/>
<evidence type="ECO:0000256" key="1">
    <source>
        <dbReference type="ARBA" id="ARBA00004430"/>
    </source>
</evidence>
<dbReference type="Gene3D" id="3.80.10.10">
    <property type="entry name" value="Ribonuclease Inhibitor"/>
    <property type="match status" value="1"/>
</dbReference>
<dbReference type="GO" id="GO:0036158">
    <property type="term" value="P:outer dynein arm assembly"/>
    <property type="evidence" value="ECO:0007669"/>
    <property type="project" value="TreeGrafter"/>
</dbReference>
<protein>
    <recommendedName>
        <fullName evidence="11">Dynein axonemal light chain 1</fullName>
    </recommendedName>
</protein>
<evidence type="ECO:0000313" key="13">
    <source>
        <dbReference type="Proteomes" id="UP000479190"/>
    </source>
</evidence>
<proteinExistence type="inferred from homology"/>
<dbReference type="PANTHER" id="PTHR15454">
    <property type="entry name" value="NISCHARIN RELATED"/>
    <property type="match status" value="1"/>
</dbReference>
<evidence type="ECO:0000256" key="2">
    <source>
        <dbReference type="ARBA" id="ARBA00022490"/>
    </source>
</evidence>
<evidence type="ECO:0000256" key="3">
    <source>
        <dbReference type="ARBA" id="ARBA00022614"/>
    </source>
</evidence>
<dbReference type="Proteomes" id="UP000479190">
    <property type="component" value="Unassembled WGS sequence"/>
</dbReference>
<evidence type="ECO:0000256" key="9">
    <source>
        <dbReference type="ARBA" id="ARBA00023273"/>
    </source>
</evidence>
<evidence type="ECO:0000256" key="10">
    <source>
        <dbReference type="ARBA" id="ARBA00049659"/>
    </source>
</evidence>
<evidence type="ECO:0000313" key="12">
    <source>
        <dbReference type="EMBL" id="CAB0040593.1"/>
    </source>
</evidence>
<organism evidence="12 13">
    <name type="scientific">Trichogramma brassicae</name>
    <dbReference type="NCBI Taxonomy" id="86971"/>
    <lineage>
        <taxon>Eukaryota</taxon>
        <taxon>Metazoa</taxon>
        <taxon>Ecdysozoa</taxon>
        <taxon>Arthropoda</taxon>
        <taxon>Hexapoda</taxon>
        <taxon>Insecta</taxon>
        <taxon>Pterygota</taxon>
        <taxon>Neoptera</taxon>
        <taxon>Endopterygota</taxon>
        <taxon>Hymenoptera</taxon>
        <taxon>Apocrita</taxon>
        <taxon>Proctotrupomorpha</taxon>
        <taxon>Chalcidoidea</taxon>
        <taxon>Trichogrammatidae</taxon>
        <taxon>Trichogramma</taxon>
    </lineage>
</organism>
<evidence type="ECO:0000256" key="4">
    <source>
        <dbReference type="ARBA" id="ARBA00022701"/>
    </source>
</evidence>
<keyword evidence="2" id="KW-0963">Cytoplasm</keyword>
<keyword evidence="3" id="KW-0433">Leucine-rich repeat</keyword>
<keyword evidence="9" id="KW-0966">Cell projection</keyword>
<keyword evidence="7" id="KW-0505">Motor protein</keyword>
<evidence type="ECO:0000256" key="11">
    <source>
        <dbReference type="ARBA" id="ARBA00049760"/>
    </source>
</evidence>
<keyword evidence="8" id="KW-0206">Cytoskeleton</keyword>
<dbReference type="SUPFAM" id="SSF52058">
    <property type="entry name" value="L domain-like"/>
    <property type="match status" value="1"/>
</dbReference>
<dbReference type="GO" id="GO:0005874">
    <property type="term" value="C:microtubule"/>
    <property type="evidence" value="ECO:0007669"/>
    <property type="project" value="UniProtKB-KW"/>
</dbReference>
<dbReference type="SMART" id="SM00365">
    <property type="entry name" value="LRR_SD22"/>
    <property type="match status" value="5"/>
</dbReference>
<accession>A0A6H5IQH1</accession>
<sequence length="143" mass="16381">MDNSLSVLEKVEKLSLSTNQIDRITGINSLKNLKILSLGRNNIKTFSGLEAIGEHLQELWISYNQIEKIRGISGLKALRVLYMAHNLVKDWVEFNKLADLPKLEEFLFRGNPLIENLEEEVWREKCIKVLPNLKILDAVPVVT</sequence>
<dbReference type="FunFam" id="3.80.10.10:FF:000049">
    <property type="entry name" value="Dynein light chain 1"/>
    <property type="match status" value="1"/>
</dbReference>
<dbReference type="InterPro" id="IPR032675">
    <property type="entry name" value="LRR_dom_sf"/>
</dbReference>